<dbReference type="InterPro" id="IPR003107">
    <property type="entry name" value="HAT"/>
</dbReference>
<feature type="region of interest" description="Disordered" evidence="2">
    <location>
        <begin position="975"/>
        <end position="1024"/>
    </location>
</feature>
<proteinExistence type="predicted"/>
<dbReference type="Gene3D" id="1.25.40.10">
    <property type="entry name" value="Tetratricopeptide repeat domain"/>
    <property type="match status" value="2"/>
</dbReference>
<feature type="compositionally biased region" description="Polar residues" evidence="2">
    <location>
        <begin position="983"/>
        <end position="1018"/>
    </location>
</feature>
<feature type="compositionally biased region" description="Polar residues" evidence="2">
    <location>
        <begin position="567"/>
        <end position="589"/>
    </location>
</feature>
<dbReference type="GO" id="GO:0000178">
    <property type="term" value="C:exosome (RNase complex)"/>
    <property type="evidence" value="ECO:0007669"/>
    <property type="project" value="TreeGrafter"/>
</dbReference>
<protein>
    <submittedName>
        <fullName evidence="3">Zinc finger C3H1 domain-containing protein</fullName>
    </submittedName>
</protein>
<reference evidence="3" key="1">
    <citation type="submission" date="2020-05" db="EMBL/GenBank/DDBJ databases">
        <title>Phylogenomic resolution of chytrid fungi.</title>
        <authorList>
            <person name="Stajich J.E."/>
            <person name="Amses K."/>
            <person name="Simmons R."/>
            <person name="Seto K."/>
            <person name="Myers J."/>
            <person name="Bonds A."/>
            <person name="Quandt C.A."/>
            <person name="Barry K."/>
            <person name="Liu P."/>
            <person name="Grigoriev I."/>
            <person name="Longcore J.E."/>
            <person name="James T.Y."/>
        </authorList>
    </citation>
    <scope>NUCLEOTIDE SEQUENCE</scope>
    <source>
        <strain evidence="3">JEL0513</strain>
    </source>
</reference>
<name>A0AAD5SWS9_9FUNG</name>
<keyword evidence="4" id="KW-1185">Reference proteome</keyword>
<dbReference type="PANTHER" id="PTHR21563">
    <property type="entry name" value="ZINC FINGER C3H1 DOMAIN-CONTAINING PROTEIN"/>
    <property type="match status" value="1"/>
</dbReference>
<feature type="region of interest" description="Disordered" evidence="2">
    <location>
        <begin position="879"/>
        <end position="908"/>
    </location>
</feature>
<comment type="caution">
    <text evidence="3">The sequence shown here is derived from an EMBL/GenBank/DDBJ whole genome shotgun (WGS) entry which is preliminary data.</text>
</comment>
<gene>
    <name evidence="3" type="primary">ZFC3H1</name>
    <name evidence="3" type="ORF">HK100_001701</name>
</gene>
<feature type="compositionally biased region" description="Low complexity" evidence="2">
    <location>
        <begin position="335"/>
        <end position="354"/>
    </location>
</feature>
<feature type="compositionally biased region" description="Basic and acidic residues" evidence="2">
    <location>
        <begin position="894"/>
        <end position="908"/>
    </location>
</feature>
<feature type="coiled-coil region" evidence="1">
    <location>
        <begin position="824"/>
        <end position="860"/>
    </location>
</feature>
<feature type="coiled-coil region" evidence="1">
    <location>
        <begin position="1066"/>
        <end position="1156"/>
    </location>
</feature>
<feature type="compositionally biased region" description="Acidic residues" evidence="2">
    <location>
        <begin position="779"/>
        <end position="788"/>
    </location>
</feature>
<dbReference type="InterPro" id="IPR011990">
    <property type="entry name" value="TPR-like_helical_dom_sf"/>
</dbReference>
<feature type="compositionally biased region" description="Low complexity" evidence="2">
    <location>
        <begin position="738"/>
        <end position="760"/>
    </location>
</feature>
<feature type="compositionally biased region" description="Basic and acidic residues" evidence="2">
    <location>
        <begin position="87"/>
        <end position="107"/>
    </location>
</feature>
<feature type="region of interest" description="Disordered" evidence="2">
    <location>
        <begin position="727"/>
        <end position="819"/>
    </location>
</feature>
<dbReference type="PANTHER" id="PTHR21563:SF3">
    <property type="entry name" value="ZINC FINGER C3H1 DOMAIN-CONTAINING PROTEIN"/>
    <property type="match status" value="1"/>
</dbReference>
<dbReference type="GO" id="GO:0005634">
    <property type="term" value="C:nucleus"/>
    <property type="evidence" value="ECO:0007669"/>
    <property type="project" value="TreeGrafter"/>
</dbReference>
<feature type="region of interest" description="Disordered" evidence="2">
    <location>
        <begin position="567"/>
        <end position="651"/>
    </location>
</feature>
<feature type="region of interest" description="Disordered" evidence="2">
    <location>
        <begin position="1"/>
        <end position="68"/>
    </location>
</feature>
<keyword evidence="1" id="KW-0175">Coiled coil</keyword>
<feature type="compositionally biased region" description="Polar residues" evidence="2">
    <location>
        <begin position="355"/>
        <end position="366"/>
    </location>
</feature>
<feature type="compositionally biased region" description="Basic and acidic residues" evidence="2">
    <location>
        <begin position="794"/>
        <end position="803"/>
    </location>
</feature>
<dbReference type="SMART" id="SM00386">
    <property type="entry name" value="HAT"/>
    <property type="match status" value="3"/>
</dbReference>
<evidence type="ECO:0000313" key="4">
    <source>
        <dbReference type="Proteomes" id="UP001211907"/>
    </source>
</evidence>
<feature type="compositionally biased region" description="Basic and acidic residues" evidence="2">
    <location>
        <begin position="25"/>
        <end position="58"/>
    </location>
</feature>
<feature type="compositionally biased region" description="Acidic residues" evidence="2">
    <location>
        <begin position="600"/>
        <end position="612"/>
    </location>
</feature>
<dbReference type="EMBL" id="JADGJH010001377">
    <property type="protein sequence ID" value="KAJ3114317.1"/>
    <property type="molecule type" value="Genomic_DNA"/>
</dbReference>
<dbReference type="SUPFAM" id="SSF48452">
    <property type="entry name" value="TPR-like"/>
    <property type="match status" value="1"/>
</dbReference>
<evidence type="ECO:0000256" key="2">
    <source>
        <dbReference type="SAM" id="MobiDB-lite"/>
    </source>
</evidence>
<feature type="region of interest" description="Disordered" evidence="2">
    <location>
        <begin position="321"/>
        <end position="375"/>
    </location>
</feature>
<evidence type="ECO:0000313" key="3">
    <source>
        <dbReference type="EMBL" id="KAJ3114317.1"/>
    </source>
</evidence>
<evidence type="ECO:0000256" key="1">
    <source>
        <dbReference type="SAM" id="Coils"/>
    </source>
</evidence>
<feature type="region of interest" description="Disordered" evidence="2">
    <location>
        <begin position="80"/>
        <end position="112"/>
    </location>
</feature>
<accession>A0AAD5SWS9</accession>
<dbReference type="Proteomes" id="UP001211907">
    <property type="component" value="Unassembled WGS sequence"/>
</dbReference>
<dbReference type="InterPro" id="IPR039278">
    <property type="entry name" value="Red1"/>
</dbReference>
<organism evidence="3 4">
    <name type="scientific">Physocladia obscura</name>
    <dbReference type="NCBI Taxonomy" id="109957"/>
    <lineage>
        <taxon>Eukaryota</taxon>
        <taxon>Fungi</taxon>
        <taxon>Fungi incertae sedis</taxon>
        <taxon>Chytridiomycota</taxon>
        <taxon>Chytridiomycota incertae sedis</taxon>
        <taxon>Chytridiomycetes</taxon>
        <taxon>Chytridiales</taxon>
        <taxon>Chytriomycetaceae</taxon>
        <taxon>Physocladia</taxon>
    </lineage>
</organism>
<sequence>MRDDDEESVNLYSDEDNRNNVNESDSSKDNSVDKEKDNGKDYEKDYEVDTGIEDKDGSSTEEEEGQIKDYSLDYRQSLWAQQRQHNQQRDRDREREQKRQQEREQHHTLNLPIIQQSQSPASLQLQLPPNPFQQQQPQPISHLFNVFQPPFYHSGFLFTNTQQIQSLSPINPIITPYYAANTTSANIPNWSRTSSFSVTNGLTSNSSPNANIAADIDPATALLKLDAQYIPLASLIRLPVQTQLQTLLRLPPDEASKLRALIAQLLAKFSPSHLQTMGLAPDLIVSCFTIPASTPPAPISISIPAPSRQQLPQRQLLQNFPKKASPSKQKHLGQKQKSQQSQKVQQKKSYLQQSPQRRQNEIISQTRKQKKVAQMQRDIQSIAAIEPDSTAATSSSSSAIIHASSLITSAATTTTSLLRSYRVAKKQANKEDRLISLVDNARTLGIPEPVKMSKKAERQLTQNVARVYNRTDDFGVNGTILSSSVTSIKTEADLQTLVSDFSGTRAGESNGNLSKTDTILPGMAESSQILQDGFKLHELDKQKTKSDPPMSLLEKLRSTLRASKLSVVTTPTSNFEKSESSASLPLNQTSEEVQERESSESDMEISESDEQFPENSEKIKSEKPSSLGRLSKTESEADTLDEYSSSSESSNIAKNWRTKLSSFNNTSNLVTPALSSSPNSSNSIVKTEAPSDLHTLTNGFSHKIDNAPFISAQAAIWARQNRPTAADLNLRLNSPKPSSADMSSPQSSVTSPSPLQSLTSRRAFIPPNPSNRVTPFIVSEDEDEDSDGDSSVVDDDKKVDEKSAVANNSGGESNEQKTKLAVKTLTLEEKIRKMKEAIAAKEAEKAATRKKNEIDQALGSIDSLASPLPPSSPVPGVAVGGEGSVSCSKGEISQMKEENPSELKPEINGDVEMSDRKSETKDHNDGVGNRFGNVVILPASVANPQITASSSLMVASIISPQTPQPVIAVLQKPSSLKEKTPTHLDSPSNPSSPRVSASLPTSAVNNTLEYPSNPSSPRAVTSALSSTSATKNTLESQIAADEALLASALGNIATLESQLPVLTKTVEHLDAQLETQKSEIAKLEENLAVARTGLIQTEREREDVGNTLANAKKTILLKVSAAGNLRGALNGRRMQLLEVSQKLKKEQRMKDKLRKEQTQQQVIVPQQQQQKYGKRVGTIQGGDYKRAKIETKMQQVIVSEDDFIRFGDMDVDGLESGDGETLEPAAFRNVNESVSATVDREEKFSRIVWEQETTVDRLYVIGGCLVKMSEVCRLSDLYGSNVPLDDGLGQIKSQKTSTVAGFVPFESPLIQFRSYRYFNLLQNGESVVAKQLGLGNKIDVFKVMCKNETADIACNDPACSGQHFRDSSLSENEVVLDLLAHLESDPNINVAEVRALIQQSRGKGTTYDDIVRLIIDFRNAHAKDHTVVFKSANGAVCKALNEQLNPGGNNVFRDAHAVVVHQEYPPFLLPTNQPIFLKGIQRVCDGEKAKFERYFEIPLEESEHKAMIERDPKNVSLRISYAHSLLPSMLSAKEFRKTNKDIVACIDVLVEAVEQINNSEELWMFYIELYMRRAKDDDVRDIFEQGLGFIPNCVAFWWRFFLWEIDVDAKETLLKRMLFKFLDDDCLIDSCLRSSTVLAVVVQLAKLYLDYDVQKKSGRVFLHTFLGARKFLDIEKFSSNSRADKNSLHPFTEYLHCKVLTVSDLAKIWLIYLHLTYHGTLPTGIFYNYPYDHLIRQEYFLLKFGKDIANAIHTPSGVDMIWFKQLFQNCIHAWDVYVEECSSAFHEKASVPYLAIFKNYVEFISLRSKSSRVERLVSNAIESKPWCKGLLLLSVKLNNYSIPVGEFGLVNKWVKDLFAADSKKQSLKVVSPAASKAVELLVNSIRVCFSGLEKIDLVADLENIVTVREEAMKLYEKALGLSVNIQTPDFSPYIKASSSYSSLKPNVYLWLNYLMLQSIQFFETGHSNVRHAFEQALEVVKSRDDRILLWNEYLTFEIRHVVGEVYKRVLVVLWRAVDDLGAPSDSPIGGSKDGIDGICGLVSVKDFRDCAQMLLRLVSLLPREKAAEILDMMNKTHFAKYYFEADAVESGKNILSGALRMNAKSLWIWQLIYAVENLGGQFGNTKTVQRICDYAAEIFGALYAKNIVQMTGEKDTDDDVIATTLTK</sequence>
<dbReference type="GO" id="GO:0006396">
    <property type="term" value="P:RNA processing"/>
    <property type="evidence" value="ECO:0007669"/>
    <property type="project" value="InterPro"/>
</dbReference>